<reference evidence="3 4" key="1">
    <citation type="submission" date="2013-11" db="EMBL/GenBank/DDBJ databases">
        <title>Genome sequencing of Stegodyphus mimosarum.</title>
        <authorList>
            <person name="Bechsgaard J."/>
        </authorList>
    </citation>
    <scope>NUCLEOTIDE SEQUENCE [LARGE SCALE GENOMIC DNA]</scope>
</reference>
<organism evidence="3 4">
    <name type="scientific">Stegodyphus mimosarum</name>
    <name type="common">African social velvet spider</name>
    <dbReference type="NCBI Taxonomy" id="407821"/>
    <lineage>
        <taxon>Eukaryota</taxon>
        <taxon>Metazoa</taxon>
        <taxon>Ecdysozoa</taxon>
        <taxon>Arthropoda</taxon>
        <taxon>Chelicerata</taxon>
        <taxon>Arachnida</taxon>
        <taxon>Araneae</taxon>
        <taxon>Araneomorphae</taxon>
        <taxon>Entelegynae</taxon>
        <taxon>Eresoidea</taxon>
        <taxon>Eresidae</taxon>
        <taxon>Stegodyphus</taxon>
    </lineage>
</organism>
<evidence type="ECO:0000259" key="2">
    <source>
        <dbReference type="PROSITE" id="PS50195"/>
    </source>
</evidence>
<protein>
    <submittedName>
        <fullName evidence="3">Phospholipase D1</fullName>
    </submittedName>
</protein>
<dbReference type="SUPFAM" id="SSF64268">
    <property type="entry name" value="PX domain"/>
    <property type="match status" value="1"/>
</dbReference>
<sequence length="158" mass="18369">MTDGDSDYEDLPSPDVECDEIEGAGHGEGPTELSFSKVHDPPLGFKDPFLKMLIPGCSINVKIVDIERSPTTHIINPNLYVLQLQHGPYEWTVKKRYKHFQHLHQQLRLFRAALSIPIPTKRHKARRKSCRNIERRRLPRFPKRPDALLTHDKIEYRA</sequence>
<evidence type="ECO:0000256" key="1">
    <source>
        <dbReference type="SAM" id="MobiDB-lite"/>
    </source>
</evidence>
<feature type="non-terminal residue" evidence="3">
    <location>
        <position position="158"/>
    </location>
</feature>
<dbReference type="EMBL" id="KK115335">
    <property type="protein sequence ID" value="KFM64828.1"/>
    <property type="molecule type" value="Genomic_DNA"/>
</dbReference>
<gene>
    <name evidence="3" type="ORF">X975_21808</name>
</gene>
<dbReference type="PROSITE" id="PS50195">
    <property type="entry name" value="PX"/>
    <property type="match status" value="1"/>
</dbReference>
<feature type="domain" description="PX" evidence="2">
    <location>
        <begin position="58"/>
        <end position="158"/>
    </location>
</feature>
<dbReference type="OMA" id="CRNIERR"/>
<evidence type="ECO:0000313" key="4">
    <source>
        <dbReference type="Proteomes" id="UP000054359"/>
    </source>
</evidence>
<proteinExistence type="predicted"/>
<dbReference type="InterPro" id="IPR001683">
    <property type="entry name" value="PX_dom"/>
</dbReference>
<name>A0A087TI89_STEMI</name>
<dbReference type="AlphaFoldDB" id="A0A087TI89"/>
<dbReference type="Proteomes" id="UP000054359">
    <property type="component" value="Unassembled WGS sequence"/>
</dbReference>
<dbReference type="Pfam" id="PF00787">
    <property type="entry name" value="PX"/>
    <property type="match status" value="1"/>
</dbReference>
<keyword evidence="4" id="KW-1185">Reference proteome</keyword>
<dbReference type="STRING" id="407821.A0A087TI89"/>
<feature type="compositionally biased region" description="Acidic residues" evidence="1">
    <location>
        <begin position="1"/>
        <end position="22"/>
    </location>
</feature>
<feature type="region of interest" description="Disordered" evidence="1">
    <location>
        <begin position="1"/>
        <end position="34"/>
    </location>
</feature>
<evidence type="ECO:0000313" key="3">
    <source>
        <dbReference type="EMBL" id="KFM64828.1"/>
    </source>
</evidence>
<dbReference type="InterPro" id="IPR036871">
    <property type="entry name" value="PX_dom_sf"/>
</dbReference>
<dbReference type="Gene3D" id="3.30.1520.10">
    <property type="entry name" value="Phox-like domain"/>
    <property type="match status" value="1"/>
</dbReference>
<accession>A0A087TI89</accession>
<dbReference type="OrthoDB" id="6433718at2759"/>
<dbReference type="GO" id="GO:0035091">
    <property type="term" value="F:phosphatidylinositol binding"/>
    <property type="evidence" value="ECO:0007669"/>
    <property type="project" value="InterPro"/>
</dbReference>